<feature type="domain" description="C2H2-type" evidence="12">
    <location>
        <begin position="351"/>
        <end position="378"/>
    </location>
</feature>
<organism evidence="13">
    <name type="scientific">Hirondellea gigas</name>
    <dbReference type="NCBI Taxonomy" id="1518452"/>
    <lineage>
        <taxon>Eukaryota</taxon>
        <taxon>Metazoa</taxon>
        <taxon>Ecdysozoa</taxon>
        <taxon>Arthropoda</taxon>
        <taxon>Crustacea</taxon>
        <taxon>Multicrustacea</taxon>
        <taxon>Malacostraca</taxon>
        <taxon>Eumalacostraca</taxon>
        <taxon>Peracarida</taxon>
        <taxon>Amphipoda</taxon>
        <taxon>Amphilochidea</taxon>
        <taxon>Lysianassida</taxon>
        <taxon>Lysianassidira</taxon>
        <taxon>Lysianassoidea</taxon>
        <taxon>Lysianassidae</taxon>
        <taxon>Hirondellea</taxon>
    </lineage>
</organism>
<dbReference type="Pfam" id="PF00096">
    <property type="entry name" value="zf-C2H2"/>
    <property type="match status" value="4"/>
</dbReference>
<name>A0A6A7FXI4_9CRUS</name>
<feature type="compositionally biased region" description="Low complexity" evidence="11">
    <location>
        <begin position="493"/>
        <end position="502"/>
    </location>
</feature>
<keyword evidence="8" id="KW-0804">Transcription</keyword>
<feature type="region of interest" description="Disordered" evidence="11">
    <location>
        <begin position="667"/>
        <end position="692"/>
    </location>
</feature>
<feature type="compositionally biased region" description="Pro residues" evidence="11">
    <location>
        <begin position="148"/>
        <end position="162"/>
    </location>
</feature>
<keyword evidence="7" id="KW-0238">DNA-binding</keyword>
<evidence type="ECO:0000256" key="6">
    <source>
        <dbReference type="ARBA" id="ARBA00023015"/>
    </source>
</evidence>
<dbReference type="SMART" id="SM00355">
    <property type="entry name" value="ZnF_C2H2"/>
    <property type="match status" value="5"/>
</dbReference>
<keyword evidence="4 10" id="KW-0863">Zinc-finger</keyword>
<evidence type="ECO:0000256" key="11">
    <source>
        <dbReference type="SAM" id="MobiDB-lite"/>
    </source>
</evidence>
<dbReference type="FunFam" id="3.30.160.60:FF:000683">
    <property type="entry name" value="Zinc finger protein 252"/>
    <property type="match status" value="2"/>
</dbReference>
<dbReference type="InterPro" id="IPR013087">
    <property type="entry name" value="Znf_C2H2_type"/>
</dbReference>
<feature type="compositionally biased region" description="Low complexity" evidence="11">
    <location>
        <begin position="81"/>
        <end position="92"/>
    </location>
</feature>
<feature type="compositionally biased region" description="Polar residues" evidence="11">
    <location>
        <begin position="676"/>
        <end position="692"/>
    </location>
</feature>
<evidence type="ECO:0000259" key="12">
    <source>
        <dbReference type="PROSITE" id="PS50157"/>
    </source>
</evidence>
<feature type="compositionally biased region" description="Polar residues" evidence="11">
    <location>
        <begin position="532"/>
        <end position="561"/>
    </location>
</feature>
<dbReference type="PANTHER" id="PTHR14003">
    <property type="entry name" value="TRANSCRIPTIONAL REPRESSOR PROTEIN YY"/>
    <property type="match status" value="1"/>
</dbReference>
<accession>A0A6A7FXI4</accession>
<keyword evidence="9" id="KW-0539">Nucleus</keyword>
<dbReference type="EMBL" id="IACT01004049">
    <property type="protein sequence ID" value="LAC23261.1"/>
    <property type="molecule type" value="mRNA"/>
</dbReference>
<feature type="region of interest" description="Disordered" evidence="11">
    <location>
        <begin position="451"/>
        <end position="618"/>
    </location>
</feature>
<keyword evidence="5" id="KW-0862">Zinc</keyword>
<evidence type="ECO:0000256" key="9">
    <source>
        <dbReference type="ARBA" id="ARBA00023242"/>
    </source>
</evidence>
<dbReference type="GO" id="GO:0000978">
    <property type="term" value="F:RNA polymerase II cis-regulatory region sequence-specific DNA binding"/>
    <property type="evidence" value="ECO:0007669"/>
    <property type="project" value="TreeGrafter"/>
</dbReference>
<keyword evidence="6" id="KW-0805">Transcription regulation</keyword>
<keyword evidence="3" id="KW-0677">Repeat</keyword>
<feature type="compositionally biased region" description="Polar residues" evidence="11">
    <location>
        <begin position="573"/>
        <end position="588"/>
    </location>
</feature>
<dbReference type="AlphaFoldDB" id="A0A6A7FXI4"/>
<keyword evidence="2" id="KW-0479">Metal-binding</keyword>
<dbReference type="PANTHER" id="PTHR14003:SF23">
    <property type="entry name" value="ZINC FINGER PROTEIN 143"/>
    <property type="match status" value="1"/>
</dbReference>
<feature type="domain" description="C2H2-type" evidence="12">
    <location>
        <begin position="407"/>
        <end position="431"/>
    </location>
</feature>
<feature type="compositionally biased region" description="Low complexity" evidence="11">
    <location>
        <begin position="589"/>
        <end position="610"/>
    </location>
</feature>
<feature type="region of interest" description="Disordered" evidence="11">
    <location>
        <begin position="81"/>
        <end position="194"/>
    </location>
</feature>
<evidence type="ECO:0000256" key="3">
    <source>
        <dbReference type="ARBA" id="ARBA00022737"/>
    </source>
</evidence>
<dbReference type="FunFam" id="3.30.160.60:FF:000925">
    <property type="entry name" value="Zinc finger protein 668"/>
    <property type="match status" value="1"/>
</dbReference>
<feature type="compositionally biased region" description="Low complexity" evidence="11">
    <location>
        <begin position="510"/>
        <end position="529"/>
    </location>
</feature>
<dbReference type="FunFam" id="3.30.160.60:FF:002716">
    <property type="entry name" value="Zinc finger protein 212"/>
    <property type="match status" value="1"/>
</dbReference>
<dbReference type="GO" id="GO:0000981">
    <property type="term" value="F:DNA-binding transcription factor activity, RNA polymerase II-specific"/>
    <property type="evidence" value="ECO:0007669"/>
    <property type="project" value="TreeGrafter"/>
</dbReference>
<reference evidence="13" key="1">
    <citation type="submission" date="2017-11" db="EMBL/GenBank/DDBJ databases">
        <title>The sensing device of the deep-sea amphipod.</title>
        <authorList>
            <person name="Kobayashi H."/>
            <person name="Nagahama T."/>
            <person name="Arai W."/>
            <person name="Sasagawa Y."/>
            <person name="Umeda M."/>
            <person name="Hayashi T."/>
            <person name="Nikaido I."/>
            <person name="Watanabe H."/>
            <person name="Oguri K."/>
            <person name="Kitazato H."/>
            <person name="Fujioka K."/>
            <person name="Kido Y."/>
            <person name="Takami H."/>
        </authorList>
    </citation>
    <scope>NUCLEOTIDE SEQUENCE</scope>
    <source>
        <tissue evidence="13">Whole body</tissue>
    </source>
</reference>
<evidence type="ECO:0000256" key="7">
    <source>
        <dbReference type="ARBA" id="ARBA00023125"/>
    </source>
</evidence>
<dbReference type="PROSITE" id="PS00028">
    <property type="entry name" value="ZINC_FINGER_C2H2_1"/>
    <property type="match status" value="5"/>
</dbReference>
<proteinExistence type="evidence at transcript level"/>
<feature type="compositionally biased region" description="Low complexity" evidence="11">
    <location>
        <begin position="30"/>
        <end position="59"/>
    </location>
</feature>
<feature type="region of interest" description="Disordered" evidence="11">
    <location>
        <begin position="18"/>
        <end position="66"/>
    </location>
</feature>
<evidence type="ECO:0000256" key="5">
    <source>
        <dbReference type="ARBA" id="ARBA00022833"/>
    </source>
</evidence>
<feature type="compositionally biased region" description="Low complexity" evidence="11">
    <location>
        <begin position="120"/>
        <end position="147"/>
    </location>
</feature>
<feature type="domain" description="C2H2-type" evidence="12">
    <location>
        <begin position="295"/>
        <end position="322"/>
    </location>
</feature>
<feature type="domain" description="C2H2-type" evidence="12">
    <location>
        <begin position="323"/>
        <end position="350"/>
    </location>
</feature>
<evidence type="ECO:0000313" key="13">
    <source>
        <dbReference type="EMBL" id="LAC23261.1"/>
    </source>
</evidence>
<dbReference type="PROSITE" id="PS50157">
    <property type="entry name" value="ZINC_FINGER_C2H2_2"/>
    <property type="match status" value="5"/>
</dbReference>
<sequence length="692" mass="75709">MSYIPPWVSGVGGGHYPAHMLPPQHTIPAHTQHTPTSTSHQHPPVSSHSQQHTPAASHSPHPPITAESHISHIYQSLSPKTLVSSPSLPLLPTQQNNIAKPSNPPEQHNHHHHIQPVPSPSSAHSSPAAIAASVSNSLNQQLQQQQQQPPPSTTPSHPPPATTPSHPNNQLDSPYEPQGFHRNDVSPPPKLHTPDLRHELASQLHSLPELALGIPGTSATAEMKAHRKYVRSLVGPRSPGKHPPPEQLSMPVMYSYQGRGRPRKHWTHGTGIPTMLPITHPSTNQNDDDEENKPYKCTVCGKGFKLRSGLQQHERTHSSDRPYVCPDCGKLFRQPTHLQQHTRIHTGEKPYDCTFCDKSFRQRTILNQHLRIHTGEKPYVCMECGKQFRQKAILDQHYRTHLGDKPFACPHPACRKHFREMATLISHMKCHKDVPDPKIVLQQAKKLIKEEHDEYGSPEGNGLSLESLARPPHMGSLHGLVNHSSHTPHGLSTTQQPQITPQGILSLGHNQTNAGLNNNNNATTNNSGGQHDGTNGAVSNQQRSHIMSENNSRYQNNSNDGPTALDIRPYPSPGSNNSQKSPHSIQGQSPSNNHTPNNNNSSNGSANGPTLPNNTETSSHAIGLQSQSVAMSTGGMMAATTSHMAMANLIPYPHSIFPAAASYMMTPPPSDPRQYHQLTSQATSQASLRPAQ</sequence>
<protein>
    <submittedName>
        <fullName evidence="13">Zinc finger protein 501-like</fullName>
    </submittedName>
</protein>
<dbReference type="GO" id="GO:0031519">
    <property type="term" value="C:PcG protein complex"/>
    <property type="evidence" value="ECO:0007669"/>
    <property type="project" value="TreeGrafter"/>
</dbReference>
<feature type="domain" description="C2H2-type" evidence="12">
    <location>
        <begin position="379"/>
        <end position="406"/>
    </location>
</feature>
<feature type="compositionally biased region" description="Polar residues" evidence="11">
    <location>
        <begin position="482"/>
        <end position="492"/>
    </location>
</feature>
<dbReference type="InterPro" id="IPR036236">
    <property type="entry name" value="Znf_C2H2_sf"/>
</dbReference>
<dbReference type="GO" id="GO:0008270">
    <property type="term" value="F:zinc ion binding"/>
    <property type="evidence" value="ECO:0007669"/>
    <property type="project" value="UniProtKB-KW"/>
</dbReference>
<dbReference type="GO" id="GO:0000785">
    <property type="term" value="C:chromatin"/>
    <property type="evidence" value="ECO:0007669"/>
    <property type="project" value="TreeGrafter"/>
</dbReference>
<evidence type="ECO:0000256" key="4">
    <source>
        <dbReference type="ARBA" id="ARBA00022771"/>
    </source>
</evidence>
<dbReference type="GO" id="GO:0005667">
    <property type="term" value="C:transcription regulator complex"/>
    <property type="evidence" value="ECO:0007669"/>
    <property type="project" value="TreeGrafter"/>
</dbReference>
<evidence type="ECO:0000256" key="1">
    <source>
        <dbReference type="ARBA" id="ARBA00004123"/>
    </source>
</evidence>
<evidence type="ECO:0000256" key="10">
    <source>
        <dbReference type="PROSITE-ProRule" id="PRU00042"/>
    </source>
</evidence>
<comment type="subcellular location">
    <subcellularLocation>
        <location evidence="1">Nucleus</location>
    </subcellularLocation>
</comment>
<dbReference type="SUPFAM" id="SSF57667">
    <property type="entry name" value="beta-beta-alpha zinc fingers"/>
    <property type="match status" value="3"/>
</dbReference>
<dbReference type="Gene3D" id="3.30.160.60">
    <property type="entry name" value="Classic Zinc Finger"/>
    <property type="match status" value="5"/>
</dbReference>
<evidence type="ECO:0000256" key="2">
    <source>
        <dbReference type="ARBA" id="ARBA00022723"/>
    </source>
</evidence>
<evidence type="ECO:0000256" key="8">
    <source>
        <dbReference type="ARBA" id="ARBA00023163"/>
    </source>
</evidence>